<dbReference type="Proteomes" id="UP000015106">
    <property type="component" value="Unassembled WGS sequence"/>
</dbReference>
<dbReference type="InterPro" id="IPR027417">
    <property type="entry name" value="P-loop_NTPase"/>
</dbReference>
<dbReference type="SUPFAM" id="SSF52540">
    <property type="entry name" value="P-loop containing nucleoside triphosphate hydrolases"/>
    <property type="match status" value="1"/>
</dbReference>
<keyword evidence="2" id="KW-1185">Reference proteome</keyword>
<dbReference type="EnsemblPlants" id="TuG1812S0000744800.01.T01">
    <property type="protein sequence ID" value="TuG1812S0000744800.01.T01.s_cds10371"/>
    <property type="gene ID" value="TuG1812S0000744800.01"/>
</dbReference>
<dbReference type="InterPro" id="IPR042197">
    <property type="entry name" value="Apaf_helical"/>
</dbReference>
<sequence length="73" mass="8494">MKVVKICGRLPLAIKVMGGVLSRRDPMERDSEIVLHKNLGWKEEDGSQEELNYSVSLSYDDLSPKWKQCFLYY</sequence>
<reference evidence="1" key="2">
    <citation type="submission" date="2022-06" db="UniProtKB">
        <authorList>
            <consortium name="EnsemblPlants"/>
        </authorList>
    </citation>
    <scope>IDENTIFICATION</scope>
</reference>
<dbReference type="Gene3D" id="1.10.8.430">
    <property type="entry name" value="Helical domain of apoptotic protease-activating factors"/>
    <property type="match status" value="1"/>
</dbReference>
<protein>
    <submittedName>
        <fullName evidence="1">Uncharacterized protein</fullName>
    </submittedName>
</protein>
<accession>A0A8R7VH49</accession>
<organism evidence="1 2">
    <name type="scientific">Triticum urartu</name>
    <name type="common">Red wild einkorn</name>
    <name type="synonym">Crithodium urartu</name>
    <dbReference type="NCBI Taxonomy" id="4572"/>
    <lineage>
        <taxon>Eukaryota</taxon>
        <taxon>Viridiplantae</taxon>
        <taxon>Streptophyta</taxon>
        <taxon>Embryophyta</taxon>
        <taxon>Tracheophyta</taxon>
        <taxon>Spermatophyta</taxon>
        <taxon>Magnoliopsida</taxon>
        <taxon>Liliopsida</taxon>
        <taxon>Poales</taxon>
        <taxon>Poaceae</taxon>
        <taxon>BOP clade</taxon>
        <taxon>Pooideae</taxon>
        <taxon>Triticodae</taxon>
        <taxon>Triticeae</taxon>
        <taxon>Triticinae</taxon>
        <taxon>Triticum</taxon>
    </lineage>
</organism>
<reference evidence="2" key="1">
    <citation type="journal article" date="2013" name="Nature">
        <title>Draft genome of the wheat A-genome progenitor Triticum urartu.</title>
        <authorList>
            <person name="Ling H.Q."/>
            <person name="Zhao S."/>
            <person name="Liu D."/>
            <person name="Wang J."/>
            <person name="Sun H."/>
            <person name="Zhang C."/>
            <person name="Fan H."/>
            <person name="Li D."/>
            <person name="Dong L."/>
            <person name="Tao Y."/>
            <person name="Gao C."/>
            <person name="Wu H."/>
            <person name="Li Y."/>
            <person name="Cui Y."/>
            <person name="Guo X."/>
            <person name="Zheng S."/>
            <person name="Wang B."/>
            <person name="Yu K."/>
            <person name="Liang Q."/>
            <person name="Yang W."/>
            <person name="Lou X."/>
            <person name="Chen J."/>
            <person name="Feng M."/>
            <person name="Jian J."/>
            <person name="Zhang X."/>
            <person name="Luo G."/>
            <person name="Jiang Y."/>
            <person name="Liu J."/>
            <person name="Wang Z."/>
            <person name="Sha Y."/>
            <person name="Zhang B."/>
            <person name="Wu H."/>
            <person name="Tang D."/>
            <person name="Shen Q."/>
            <person name="Xue P."/>
            <person name="Zou S."/>
            <person name="Wang X."/>
            <person name="Liu X."/>
            <person name="Wang F."/>
            <person name="Yang Y."/>
            <person name="An X."/>
            <person name="Dong Z."/>
            <person name="Zhang K."/>
            <person name="Zhang X."/>
            <person name="Luo M.C."/>
            <person name="Dvorak J."/>
            <person name="Tong Y."/>
            <person name="Wang J."/>
            <person name="Yang H."/>
            <person name="Li Z."/>
            <person name="Wang D."/>
            <person name="Zhang A."/>
            <person name="Wang J."/>
        </authorList>
    </citation>
    <scope>NUCLEOTIDE SEQUENCE</scope>
    <source>
        <strain evidence="2">cv. G1812</strain>
    </source>
</reference>
<evidence type="ECO:0000313" key="1">
    <source>
        <dbReference type="EnsemblPlants" id="TuG1812S0000744800.01.T01.s_cds10371"/>
    </source>
</evidence>
<name>A0A8R7VH49_TRIUA</name>
<dbReference type="AlphaFoldDB" id="A0A8R7VH49"/>
<evidence type="ECO:0000313" key="2">
    <source>
        <dbReference type="Proteomes" id="UP000015106"/>
    </source>
</evidence>
<dbReference type="Gramene" id="TuG1812S0000744800.01.T01">
    <property type="protein sequence ID" value="TuG1812S0000744800.01.T01.s_cds10371"/>
    <property type="gene ID" value="TuG1812S0000744800.01"/>
</dbReference>
<proteinExistence type="predicted"/>